<gene>
    <name evidence="4" type="primary">LOC136076150</name>
</gene>
<dbReference type="Gene3D" id="3.30.420.10">
    <property type="entry name" value="Ribonuclease H-like superfamily/Ribonuclease H"/>
    <property type="match status" value="1"/>
</dbReference>
<keyword evidence="3" id="KW-1185">Reference proteome</keyword>
<dbReference type="RefSeq" id="XP_065645695.1">
    <property type="nucleotide sequence ID" value="XM_065789623.1"/>
</dbReference>
<feature type="domain" description="Mos1 transposase HTH" evidence="2">
    <location>
        <begin position="12"/>
        <end position="53"/>
    </location>
</feature>
<dbReference type="InterPro" id="IPR036397">
    <property type="entry name" value="RNaseH_sf"/>
</dbReference>
<reference evidence="3" key="1">
    <citation type="submission" date="2025-05" db="UniProtKB">
        <authorList>
            <consortium name="RefSeq"/>
        </authorList>
    </citation>
    <scope>NUCLEOTIDE SEQUENCE [LARGE SCALE GENOMIC DNA]</scope>
</reference>
<proteinExistence type="predicted"/>
<protein>
    <submittedName>
        <fullName evidence="4">Histone-lysine N-methyltransferase SETMAR-like</fullName>
    </submittedName>
</protein>
<sequence>MELSRKEKRLLLNFQFKLNLNASEAARNICEAYGDGTMPICTAQYWFKIFREEEDRLTDMPRSGGRNEINRQAAINRVEEDPSMSCRLLANEFECHHSTIEDIFHKAGRKCLKSKCVPYELTDAQKKKRFDACNRVFERYSNDQLDLEQIVTCDEKWVAFDNPHRGNEWRSLGQPSSSTQSKIFEKRSE</sequence>
<dbReference type="Proteomes" id="UP001652625">
    <property type="component" value="Chromosome 02"/>
</dbReference>
<evidence type="ECO:0000256" key="1">
    <source>
        <dbReference type="SAM" id="MobiDB-lite"/>
    </source>
</evidence>
<evidence type="ECO:0000259" key="2">
    <source>
        <dbReference type="Pfam" id="PF17906"/>
    </source>
</evidence>
<reference evidence="4" key="2">
    <citation type="submission" date="2025-08" db="UniProtKB">
        <authorList>
            <consortium name="RefSeq"/>
        </authorList>
    </citation>
    <scope>IDENTIFICATION</scope>
</reference>
<organism evidence="3 4">
    <name type="scientific">Hydra vulgaris</name>
    <name type="common">Hydra</name>
    <name type="synonym">Hydra attenuata</name>
    <dbReference type="NCBI Taxonomy" id="6087"/>
    <lineage>
        <taxon>Eukaryota</taxon>
        <taxon>Metazoa</taxon>
        <taxon>Cnidaria</taxon>
        <taxon>Hydrozoa</taxon>
        <taxon>Hydroidolina</taxon>
        <taxon>Anthoathecata</taxon>
        <taxon>Aplanulata</taxon>
        <taxon>Hydridae</taxon>
        <taxon>Hydra</taxon>
    </lineage>
</organism>
<dbReference type="InterPro" id="IPR041426">
    <property type="entry name" value="Mos1_HTH"/>
</dbReference>
<accession>A0ABM4B9W5</accession>
<dbReference type="GeneID" id="136076150"/>
<dbReference type="Pfam" id="PF17906">
    <property type="entry name" value="HTH_48"/>
    <property type="match status" value="1"/>
</dbReference>
<feature type="region of interest" description="Disordered" evidence="1">
    <location>
        <begin position="168"/>
        <end position="189"/>
    </location>
</feature>
<dbReference type="Gene3D" id="1.10.10.1450">
    <property type="match status" value="1"/>
</dbReference>
<evidence type="ECO:0000313" key="4">
    <source>
        <dbReference type="RefSeq" id="XP_065645695.1"/>
    </source>
</evidence>
<name>A0ABM4B9W5_HYDVU</name>
<dbReference type="InterPro" id="IPR052709">
    <property type="entry name" value="Transposase-MT_Hybrid"/>
</dbReference>
<evidence type="ECO:0000313" key="3">
    <source>
        <dbReference type="Proteomes" id="UP001652625"/>
    </source>
</evidence>
<feature type="compositionally biased region" description="Polar residues" evidence="1">
    <location>
        <begin position="173"/>
        <end position="182"/>
    </location>
</feature>
<dbReference type="PANTHER" id="PTHR46060">
    <property type="entry name" value="MARINER MOS1 TRANSPOSASE-LIKE PROTEIN"/>
    <property type="match status" value="1"/>
</dbReference>
<dbReference type="PANTHER" id="PTHR46060:SF2">
    <property type="entry name" value="HISTONE-LYSINE N-METHYLTRANSFERASE SETMAR"/>
    <property type="match status" value="1"/>
</dbReference>